<keyword evidence="4" id="KW-1185">Reference proteome</keyword>
<dbReference type="PANTHER" id="PTHR30290:SF19">
    <property type="entry name" value="ABC TRANSPORTER PERIPLASMIC BINDING PROTEIN"/>
    <property type="match status" value="1"/>
</dbReference>
<evidence type="ECO:0000259" key="2">
    <source>
        <dbReference type="Pfam" id="PF12793"/>
    </source>
</evidence>
<accession>A0ABX8JQY9</accession>
<evidence type="ECO:0000313" key="3">
    <source>
        <dbReference type="EMBL" id="QWW78716.1"/>
    </source>
</evidence>
<dbReference type="PANTHER" id="PTHR30290">
    <property type="entry name" value="PERIPLASMIC BINDING COMPONENT OF ABC TRANSPORTER"/>
    <property type="match status" value="1"/>
</dbReference>
<name>A0ABX8JQY9_9ENTR</name>
<dbReference type="RefSeq" id="WP_207293108.1">
    <property type="nucleotide sequence ID" value="NZ_CP071383.1"/>
</dbReference>
<dbReference type="InterPro" id="IPR039424">
    <property type="entry name" value="SBP_5"/>
</dbReference>
<feature type="domain" description="Transcriptional regulator SgrR N-terminal HTH" evidence="2">
    <location>
        <begin position="7"/>
        <end position="119"/>
    </location>
</feature>
<feature type="domain" description="Solute-binding protein family 5" evidence="1">
    <location>
        <begin position="164"/>
        <end position="303"/>
    </location>
</feature>
<sequence length="566" mass="64077">MRLLNRLNQYQRLWQPSAGAPQQVSVAELAGRCFCSERHVRTLLRQAQEAGWLSWTARPGRGKRGDLLFHVTPDALRNAMMEEALQRGHQQTALELAQLAPQDLHTLLQPFMGGQWQNDTPTLRIPYYRPLEPLQPGFLPGRAEQHLVGQIFSGITRFDDTSSEPVGDLAHHWEIAPDGLRWHFYIRSTLHWHNGDKVETAHLQNRLALLLALPALRKLFNSVSRIEVTHPQCLTFILHQPDYWLAHRLASYCSRLAHPSMPLIGCGPFRLAIFGPELVRIESHEQYHLSHPLLKAIEYWITPQLFEQDLGTSCRHPVQIAIGEPDELASLRLVSNSISLGFCYLTLRQSSRLSELQARRLIQIIHHTALLHTLPLEENLITPANELLPGWAIPEWPDAQQTALPETLTLAYHLPVELHTMAEQLRLYLAQQGCQLHIIFHDAKTWDGCGVLPQADIMMGDRLIGEAPEYTLEQWLRCDVLWPQLLSPAQYSHLLATLDAVQTQPAASARDSALKAVFAGLMESAVLTPLFNYHYQVSAPPGVNGIRLNPRGWFEFTEAWLPAPGT</sequence>
<gene>
    <name evidence="3" type="ORF">KQ929_15900</name>
</gene>
<dbReference type="Proteomes" id="UP000683497">
    <property type="component" value="Chromosome"/>
</dbReference>
<dbReference type="EMBL" id="CP076838">
    <property type="protein sequence ID" value="QWW78716.1"/>
    <property type="molecule type" value="Genomic_DNA"/>
</dbReference>
<reference evidence="3 4" key="1">
    <citation type="submission" date="2021-06" db="EMBL/GenBank/DDBJ databases">
        <title>Leclercia pneumoniae sp. nov.</title>
        <authorList>
            <person name="Hoenemann M."/>
            <person name="Viehweger A."/>
            <person name="Dietze N."/>
        </authorList>
    </citation>
    <scope>NUCLEOTIDE SEQUENCE [LARGE SCALE GENOMIC DNA]</scope>
    <source>
        <strain evidence="4">49125</strain>
    </source>
</reference>
<dbReference type="Pfam" id="PF00496">
    <property type="entry name" value="SBP_bac_5"/>
    <property type="match status" value="1"/>
</dbReference>
<dbReference type="Pfam" id="PF12793">
    <property type="entry name" value="SgrR_N"/>
    <property type="match status" value="1"/>
</dbReference>
<organism evidence="3 4">
    <name type="scientific">Leclercia pneumoniae</name>
    <dbReference type="NCBI Taxonomy" id="2815358"/>
    <lineage>
        <taxon>Bacteria</taxon>
        <taxon>Pseudomonadati</taxon>
        <taxon>Pseudomonadota</taxon>
        <taxon>Gammaproteobacteria</taxon>
        <taxon>Enterobacterales</taxon>
        <taxon>Enterobacteriaceae</taxon>
        <taxon>Leclercia</taxon>
    </lineage>
</organism>
<evidence type="ECO:0000313" key="4">
    <source>
        <dbReference type="Proteomes" id="UP000683497"/>
    </source>
</evidence>
<dbReference type="InterPro" id="IPR025370">
    <property type="entry name" value="SgrR_HTH_N"/>
</dbReference>
<dbReference type="Gene3D" id="3.40.190.10">
    <property type="entry name" value="Periplasmic binding protein-like II"/>
    <property type="match status" value="1"/>
</dbReference>
<evidence type="ECO:0000259" key="1">
    <source>
        <dbReference type="Pfam" id="PF00496"/>
    </source>
</evidence>
<dbReference type="InterPro" id="IPR000914">
    <property type="entry name" value="SBP_5_dom"/>
</dbReference>
<proteinExistence type="predicted"/>
<dbReference type="SUPFAM" id="SSF53850">
    <property type="entry name" value="Periplasmic binding protein-like II"/>
    <property type="match status" value="1"/>
</dbReference>
<protein>
    <submittedName>
        <fullName evidence="3">SgrR family transcriptional regulator</fullName>
    </submittedName>
</protein>